<dbReference type="SUPFAM" id="SSF51905">
    <property type="entry name" value="FAD/NAD(P)-binding domain"/>
    <property type="match status" value="1"/>
</dbReference>
<dbReference type="RefSeq" id="WP_344292618.1">
    <property type="nucleotide sequence ID" value="NZ_BAAANJ010000001.1"/>
</dbReference>
<gene>
    <name evidence="2" type="ORF">GCM10009749_02610</name>
</gene>
<dbReference type="Gene3D" id="3.30.9.10">
    <property type="entry name" value="D-Amino Acid Oxidase, subunit A, domain 2"/>
    <property type="match status" value="1"/>
</dbReference>
<dbReference type="Pfam" id="PF01494">
    <property type="entry name" value="FAD_binding_3"/>
    <property type="match status" value="1"/>
</dbReference>
<dbReference type="PANTHER" id="PTHR46865">
    <property type="entry name" value="OXIDOREDUCTASE-RELATED"/>
    <property type="match status" value="1"/>
</dbReference>
<comment type="caution">
    <text evidence="2">The sequence shown here is derived from an EMBL/GenBank/DDBJ whole genome shotgun (WGS) entry which is preliminary data.</text>
</comment>
<dbReference type="InterPro" id="IPR002938">
    <property type="entry name" value="FAD-bd"/>
</dbReference>
<keyword evidence="3" id="KW-1185">Reference proteome</keyword>
<protein>
    <submittedName>
        <fullName evidence="2">FAD-binding domain</fullName>
    </submittedName>
</protein>
<proteinExistence type="predicted"/>
<dbReference type="NCBIfam" id="NF005761">
    <property type="entry name" value="PRK07588.1"/>
    <property type="match status" value="1"/>
</dbReference>
<dbReference type="PANTHER" id="PTHR46865:SF8">
    <property type="entry name" value="POSSIBLE OXIDOREDUCTASE"/>
    <property type="match status" value="1"/>
</dbReference>
<evidence type="ECO:0000259" key="1">
    <source>
        <dbReference type="Pfam" id="PF01494"/>
    </source>
</evidence>
<dbReference type="InterPro" id="IPR036188">
    <property type="entry name" value="FAD/NAD-bd_sf"/>
</dbReference>
<name>A0ABN2LSM1_9MICO</name>
<sequence length="403" mass="44166">MRIGINGIGVAGPALAYWLDRLGHEPVLFEKAPALRTGGYVIDYWGLGYDLAERMGILGELRERGYFIHSLVTVDAAGRSTATLRVDPLREAMGDRFVSIARSDLSAAVFAACTDVPANFGVSIDAVAQDPDGVDATMSNGRTERFDVVVGADGLHSRIRALEFGPEERFERPLGCVVSAFRVRGYPHRDELAYVSHTVTKRQVARIALRDDETLFLLICRDDVVDMSTLDSVTLDRDAEQKAALRAAFGDMAWEVPEILDLMDEASDFYVDRVSQIHLDRWSSGRVALVGDAAACASLLAGEGTGLAMVEAYVLAGELHRHGNDVRAGLRAYEQRLRVFIEGKQRSALRFRGFFAPRTSLGVAVRSLGVRAASIPLFARAMLPGSLRDPLELPRYEDALPKQ</sequence>
<accession>A0ABN2LSM1</accession>
<feature type="domain" description="FAD-binding" evidence="1">
    <location>
        <begin position="50"/>
        <end position="337"/>
    </location>
</feature>
<dbReference type="Proteomes" id="UP001500002">
    <property type="component" value="Unassembled WGS sequence"/>
</dbReference>
<organism evidence="2 3">
    <name type="scientific">Agromyces neolithicus</name>
    <dbReference type="NCBI Taxonomy" id="269420"/>
    <lineage>
        <taxon>Bacteria</taxon>
        <taxon>Bacillati</taxon>
        <taxon>Actinomycetota</taxon>
        <taxon>Actinomycetes</taxon>
        <taxon>Micrococcales</taxon>
        <taxon>Microbacteriaceae</taxon>
        <taxon>Agromyces</taxon>
    </lineage>
</organism>
<evidence type="ECO:0000313" key="2">
    <source>
        <dbReference type="EMBL" id="GAA1798442.1"/>
    </source>
</evidence>
<dbReference type="InterPro" id="IPR051704">
    <property type="entry name" value="FAD_aromatic-hydroxylase"/>
</dbReference>
<evidence type="ECO:0000313" key="3">
    <source>
        <dbReference type="Proteomes" id="UP001500002"/>
    </source>
</evidence>
<reference evidence="2 3" key="1">
    <citation type="journal article" date="2019" name="Int. J. Syst. Evol. Microbiol.">
        <title>The Global Catalogue of Microorganisms (GCM) 10K type strain sequencing project: providing services to taxonomists for standard genome sequencing and annotation.</title>
        <authorList>
            <consortium name="The Broad Institute Genomics Platform"/>
            <consortium name="The Broad Institute Genome Sequencing Center for Infectious Disease"/>
            <person name="Wu L."/>
            <person name="Ma J."/>
        </authorList>
    </citation>
    <scope>NUCLEOTIDE SEQUENCE [LARGE SCALE GENOMIC DNA]</scope>
    <source>
        <strain evidence="2 3">JCM 14322</strain>
    </source>
</reference>
<dbReference type="EMBL" id="BAAANJ010000001">
    <property type="protein sequence ID" value="GAA1798442.1"/>
    <property type="molecule type" value="Genomic_DNA"/>
</dbReference>
<dbReference type="PRINTS" id="PR00420">
    <property type="entry name" value="RNGMNOXGNASE"/>
</dbReference>
<dbReference type="Gene3D" id="3.50.50.60">
    <property type="entry name" value="FAD/NAD(P)-binding domain"/>
    <property type="match status" value="1"/>
</dbReference>